<protein>
    <recommendedName>
        <fullName evidence="1">Fido domain-containing protein</fullName>
    </recommendedName>
</protein>
<organism evidence="2 3">
    <name type="scientific">Lentilactobacillus parafarraginis DSM 18390 = JCM 14109</name>
    <dbReference type="NCBI Taxonomy" id="1423786"/>
    <lineage>
        <taxon>Bacteria</taxon>
        <taxon>Bacillati</taxon>
        <taxon>Bacillota</taxon>
        <taxon>Bacilli</taxon>
        <taxon>Lactobacillales</taxon>
        <taxon>Lactobacillaceae</taxon>
        <taxon>Lentilactobacillus</taxon>
    </lineage>
</organism>
<dbReference type="PROSITE" id="PS51459">
    <property type="entry name" value="FIDO"/>
    <property type="match status" value="1"/>
</dbReference>
<dbReference type="EMBL" id="AZFZ01000102">
    <property type="protein sequence ID" value="KRM39461.1"/>
    <property type="molecule type" value="Genomic_DNA"/>
</dbReference>
<dbReference type="PATRIC" id="fig|1423786.4.peg.195"/>
<name>A0A0R1YBP1_9LACO</name>
<reference evidence="2 3" key="1">
    <citation type="journal article" date="2015" name="Genome Announc.">
        <title>Expanding the biotechnology potential of lactobacilli through comparative genomics of 213 strains and associated genera.</title>
        <authorList>
            <person name="Sun Z."/>
            <person name="Harris H.M."/>
            <person name="McCann A."/>
            <person name="Guo C."/>
            <person name="Argimon S."/>
            <person name="Zhang W."/>
            <person name="Yang X."/>
            <person name="Jeffery I.B."/>
            <person name="Cooney J.C."/>
            <person name="Kagawa T.F."/>
            <person name="Liu W."/>
            <person name="Song Y."/>
            <person name="Salvetti E."/>
            <person name="Wrobel A."/>
            <person name="Rasinkangas P."/>
            <person name="Parkhill J."/>
            <person name="Rea M.C."/>
            <person name="O'Sullivan O."/>
            <person name="Ritari J."/>
            <person name="Douillard F.P."/>
            <person name="Paul Ross R."/>
            <person name="Yang R."/>
            <person name="Briner A.E."/>
            <person name="Felis G.E."/>
            <person name="de Vos W.M."/>
            <person name="Barrangou R."/>
            <person name="Klaenhammer T.R."/>
            <person name="Caufield P.W."/>
            <person name="Cui Y."/>
            <person name="Zhang H."/>
            <person name="O'Toole P.W."/>
        </authorList>
    </citation>
    <scope>NUCLEOTIDE SEQUENCE [LARGE SCALE GENOMIC DNA]</scope>
    <source>
        <strain evidence="2 3">DSM 18390</strain>
    </source>
</reference>
<dbReference type="RefSeq" id="WP_138467227.1">
    <property type="nucleotide sequence ID" value="NZ_AZFZ01000102.1"/>
</dbReference>
<dbReference type="Gene3D" id="1.10.3290.10">
    <property type="entry name" value="Fido-like domain"/>
    <property type="match status" value="1"/>
</dbReference>
<dbReference type="SUPFAM" id="SSF140931">
    <property type="entry name" value="Fic-like"/>
    <property type="match status" value="1"/>
</dbReference>
<dbReference type="InterPro" id="IPR003812">
    <property type="entry name" value="Fido"/>
</dbReference>
<feature type="domain" description="Fido" evidence="1">
    <location>
        <begin position="78"/>
        <end position="210"/>
    </location>
</feature>
<accession>A0A0R1YBP1</accession>
<sequence>MFPDKMTIDHLANQKLAIKEMIQLVYALSRFENDQATLHETETIILGSDVYGLTNDDMQIIHRLQSAVELVIRNDRPASLAVLNAINARVVKDESLAGGTLRTGTVKISGTHYVPPIPDEEQTRADIQQILTAPQTATAKALRMILYVIGHRLYWGGNKRTAFLFANYLMVQAGVGLVMVADNQVAAFNRLLTRYYDTDDGDELMRWLYDNCVMRDSNQ</sequence>
<evidence type="ECO:0000313" key="3">
    <source>
        <dbReference type="Proteomes" id="UP000051010"/>
    </source>
</evidence>
<gene>
    <name evidence="2" type="ORF">FD47_GL000196</name>
</gene>
<comment type="caution">
    <text evidence="2">The sequence shown here is derived from an EMBL/GenBank/DDBJ whole genome shotgun (WGS) entry which is preliminary data.</text>
</comment>
<dbReference type="InterPro" id="IPR036597">
    <property type="entry name" value="Fido-like_dom_sf"/>
</dbReference>
<proteinExistence type="predicted"/>
<dbReference type="Proteomes" id="UP000051010">
    <property type="component" value="Unassembled WGS sequence"/>
</dbReference>
<evidence type="ECO:0000259" key="1">
    <source>
        <dbReference type="PROSITE" id="PS51459"/>
    </source>
</evidence>
<dbReference type="AlphaFoldDB" id="A0A0R1YBP1"/>
<dbReference type="Pfam" id="PF02661">
    <property type="entry name" value="Fic"/>
    <property type="match status" value="1"/>
</dbReference>
<evidence type="ECO:0000313" key="2">
    <source>
        <dbReference type="EMBL" id="KRM39461.1"/>
    </source>
</evidence>